<dbReference type="Gene3D" id="3.20.20.70">
    <property type="entry name" value="Aldolase class I"/>
    <property type="match status" value="1"/>
</dbReference>
<sequence length="217" mass="23889">MNLRCAAMQKLIQADLYGITDAPHSRGRSTMEVAASMLAAGITVIQYREKDKSQRQKFAECQILRDMTRQAGALFIVNDHPDLALLTAADGVHIGQDDYPPGEVRKLIGPDMILGLSTHAPVEAQQAQQEDVVDYIGVGPLFATRTKRDVCQPVGWDYLDYVVHNIRLPFVAIGGIKMHNIREVASRGARTIALVTEITGAGDIAVMVRNLRQQLKN</sequence>
<dbReference type="GO" id="GO:0009229">
    <property type="term" value="P:thiamine diphosphate biosynthetic process"/>
    <property type="evidence" value="ECO:0007669"/>
    <property type="project" value="UniProtKB-UniRule"/>
</dbReference>
<comment type="catalytic activity">
    <reaction evidence="8 9 10">
        <text>2-[(2R,5Z)-2-carboxy-4-methylthiazol-5(2H)-ylidene]ethyl phosphate + 4-amino-2-methyl-5-(diphosphooxymethyl)pyrimidine + 2 H(+) = thiamine phosphate + CO2 + diphosphate</text>
        <dbReference type="Rhea" id="RHEA:47844"/>
        <dbReference type="ChEBI" id="CHEBI:15378"/>
        <dbReference type="ChEBI" id="CHEBI:16526"/>
        <dbReference type="ChEBI" id="CHEBI:33019"/>
        <dbReference type="ChEBI" id="CHEBI:37575"/>
        <dbReference type="ChEBI" id="CHEBI:57841"/>
        <dbReference type="ChEBI" id="CHEBI:62899"/>
        <dbReference type="EC" id="2.5.1.3"/>
    </reaction>
</comment>
<keyword evidence="4 9" id="KW-0460">Magnesium</keyword>
<organism evidence="13 14">
    <name type="scientific">Lucifera butyrica</name>
    <dbReference type="NCBI Taxonomy" id="1351585"/>
    <lineage>
        <taxon>Bacteria</taxon>
        <taxon>Bacillati</taxon>
        <taxon>Bacillota</taxon>
        <taxon>Negativicutes</taxon>
        <taxon>Veillonellales</taxon>
        <taxon>Veillonellaceae</taxon>
        <taxon>Lucifera</taxon>
    </lineage>
</organism>
<comment type="function">
    <text evidence="9">Condenses 4-methyl-5-(beta-hydroxyethyl)thiazole monophosphate (THZ-P) and 2-methyl-4-amino-5-hydroxymethyl pyrimidine pyrophosphate (HMP-PP) to form thiamine monophosphate (TMP).</text>
</comment>
<dbReference type="PANTHER" id="PTHR20857">
    <property type="entry name" value="THIAMINE-PHOSPHATE PYROPHOSPHORYLASE"/>
    <property type="match status" value="1"/>
</dbReference>
<feature type="binding site" evidence="9">
    <location>
        <position position="117"/>
    </location>
    <ligand>
        <name>4-amino-2-methyl-5-(diphosphooxymethyl)pyrimidine</name>
        <dbReference type="ChEBI" id="CHEBI:57841"/>
    </ligand>
</feature>
<dbReference type="GO" id="GO:0004789">
    <property type="term" value="F:thiamine-phosphate diphosphorylase activity"/>
    <property type="evidence" value="ECO:0007669"/>
    <property type="project" value="UniProtKB-UniRule"/>
</dbReference>
<dbReference type="Pfam" id="PF02581">
    <property type="entry name" value="TMP-TENI"/>
    <property type="match status" value="1"/>
</dbReference>
<dbReference type="UniPathway" id="UPA00060">
    <property type="reaction ID" value="UER00141"/>
</dbReference>
<dbReference type="HAMAP" id="MF_00097">
    <property type="entry name" value="TMP_synthase"/>
    <property type="match status" value="1"/>
</dbReference>
<dbReference type="FunFam" id="3.20.20.70:FF:000096">
    <property type="entry name" value="Thiamine-phosphate synthase"/>
    <property type="match status" value="1"/>
</dbReference>
<dbReference type="EC" id="2.5.1.3" evidence="9"/>
<evidence type="ECO:0000313" key="14">
    <source>
        <dbReference type="Proteomes" id="UP000277811"/>
    </source>
</evidence>
<keyword evidence="2 9" id="KW-0808">Transferase</keyword>
<feature type="domain" description="Thiamine phosphate synthase/TenI" evidence="12">
    <location>
        <begin position="16"/>
        <end position="198"/>
    </location>
</feature>
<evidence type="ECO:0000256" key="9">
    <source>
        <dbReference type="HAMAP-Rule" id="MF_00097"/>
    </source>
</evidence>
<accession>A0A498R383</accession>
<dbReference type="Proteomes" id="UP000277811">
    <property type="component" value="Unassembled WGS sequence"/>
</dbReference>
<dbReference type="EMBL" id="UPPP01000060">
    <property type="protein sequence ID" value="VBB05924.1"/>
    <property type="molecule type" value="Genomic_DNA"/>
</dbReference>
<keyword evidence="3 9" id="KW-0479">Metal-binding</keyword>
<dbReference type="SUPFAM" id="SSF51391">
    <property type="entry name" value="Thiamin phosphate synthase"/>
    <property type="match status" value="1"/>
</dbReference>
<dbReference type="CDD" id="cd00564">
    <property type="entry name" value="TMP_TenI"/>
    <property type="match status" value="1"/>
</dbReference>
<evidence type="ECO:0000256" key="11">
    <source>
        <dbReference type="RuleBase" id="RU004253"/>
    </source>
</evidence>
<comment type="catalytic activity">
    <reaction evidence="6 9 10">
        <text>4-methyl-5-(2-phosphooxyethyl)-thiazole + 4-amino-2-methyl-5-(diphosphooxymethyl)pyrimidine + H(+) = thiamine phosphate + diphosphate</text>
        <dbReference type="Rhea" id="RHEA:22328"/>
        <dbReference type="ChEBI" id="CHEBI:15378"/>
        <dbReference type="ChEBI" id="CHEBI:33019"/>
        <dbReference type="ChEBI" id="CHEBI:37575"/>
        <dbReference type="ChEBI" id="CHEBI:57841"/>
        <dbReference type="ChEBI" id="CHEBI:58296"/>
        <dbReference type="EC" id="2.5.1.3"/>
    </reaction>
</comment>
<comment type="cofactor">
    <cofactor evidence="9">
        <name>Mg(2+)</name>
        <dbReference type="ChEBI" id="CHEBI:18420"/>
    </cofactor>
    <text evidence="9">Binds 1 Mg(2+) ion per subunit.</text>
</comment>
<dbReference type="RefSeq" id="WP_122626888.1">
    <property type="nucleotide sequence ID" value="NZ_UPPP01000060.1"/>
</dbReference>
<keyword evidence="14" id="KW-1185">Reference proteome</keyword>
<evidence type="ECO:0000259" key="12">
    <source>
        <dbReference type="Pfam" id="PF02581"/>
    </source>
</evidence>
<feature type="binding site" evidence="9">
    <location>
        <begin position="195"/>
        <end position="196"/>
    </location>
    <ligand>
        <name>2-[(2R,5Z)-2-carboxy-4-methylthiazol-5(2H)-ylidene]ethyl phosphate</name>
        <dbReference type="ChEBI" id="CHEBI:62899"/>
    </ligand>
</feature>
<dbReference type="AlphaFoldDB" id="A0A498R383"/>
<feature type="binding site" evidence="9">
    <location>
        <position position="98"/>
    </location>
    <ligand>
        <name>Mg(2+)</name>
        <dbReference type="ChEBI" id="CHEBI:18420"/>
    </ligand>
</feature>
<dbReference type="PANTHER" id="PTHR20857:SF15">
    <property type="entry name" value="THIAMINE-PHOSPHATE SYNTHASE"/>
    <property type="match status" value="1"/>
</dbReference>
<evidence type="ECO:0000256" key="3">
    <source>
        <dbReference type="ARBA" id="ARBA00022723"/>
    </source>
</evidence>
<evidence type="ECO:0000256" key="7">
    <source>
        <dbReference type="ARBA" id="ARBA00047851"/>
    </source>
</evidence>
<comment type="catalytic activity">
    <reaction evidence="7 9 10">
        <text>2-(2-carboxy-4-methylthiazol-5-yl)ethyl phosphate + 4-amino-2-methyl-5-(diphosphooxymethyl)pyrimidine + 2 H(+) = thiamine phosphate + CO2 + diphosphate</text>
        <dbReference type="Rhea" id="RHEA:47848"/>
        <dbReference type="ChEBI" id="CHEBI:15378"/>
        <dbReference type="ChEBI" id="CHEBI:16526"/>
        <dbReference type="ChEBI" id="CHEBI:33019"/>
        <dbReference type="ChEBI" id="CHEBI:37575"/>
        <dbReference type="ChEBI" id="CHEBI:57841"/>
        <dbReference type="ChEBI" id="CHEBI:62890"/>
        <dbReference type="EC" id="2.5.1.3"/>
    </reaction>
</comment>
<dbReference type="GO" id="GO:0009228">
    <property type="term" value="P:thiamine biosynthetic process"/>
    <property type="evidence" value="ECO:0007669"/>
    <property type="project" value="UniProtKB-KW"/>
</dbReference>
<evidence type="ECO:0000256" key="5">
    <source>
        <dbReference type="ARBA" id="ARBA00022977"/>
    </source>
</evidence>
<evidence type="ECO:0000256" key="6">
    <source>
        <dbReference type="ARBA" id="ARBA00047334"/>
    </source>
</evidence>
<reference evidence="13 14" key="1">
    <citation type="submission" date="2018-06" db="EMBL/GenBank/DDBJ databases">
        <authorList>
            <person name="Strepis N."/>
        </authorList>
    </citation>
    <scope>NUCLEOTIDE SEQUENCE [LARGE SCALE GENOMIC DNA]</scope>
    <source>
        <strain evidence="13">LUCI</strain>
    </source>
</reference>
<feature type="binding site" evidence="9">
    <location>
        <begin position="46"/>
        <end position="50"/>
    </location>
    <ligand>
        <name>4-amino-2-methyl-5-(diphosphooxymethyl)pyrimidine</name>
        <dbReference type="ChEBI" id="CHEBI:57841"/>
    </ligand>
</feature>
<feature type="binding site" evidence="9">
    <location>
        <position position="78"/>
    </location>
    <ligand>
        <name>4-amino-2-methyl-5-(diphosphooxymethyl)pyrimidine</name>
        <dbReference type="ChEBI" id="CHEBI:57841"/>
    </ligand>
</feature>
<evidence type="ECO:0000256" key="1">
    <source>
        <dbReference type="ARBA" id="ARBA00005165"/>
    </source>
</evidence>
<keyword evidence="5 9" id="KW-0784">Thiamine biosynthesis</keyword>
<feature type="binding site" evidence="9">
    <location>
        <position position="175"/>
    </location>
    <ligand>
        <name>2-[(2R,5Z)-2-carboxy-4-methylthiazol-5(2H)-ylidene]ethyl phosphate</name>
        <dbReference type="ChEBI" id="CHEBI:62899"/>
    </ligand>
</feature>
<evidence type="ECO:0000256" key="8">
    <source>
        <dbReference type="ARBA" id="ARBA00047883"/>
    </source>
</evidence>
<dbReference type="InterPro" id="IPR022998">
    <property type="entry name" value="ThiamineP_synth_TenI"/>
</dbReference>
<evidence type="ECO:0000256" key="10">
    <source>
        <dbReference type="RuleBase" id="RU003826"/>
    </source>
</evidence>
<evidence type="ECO:0000256" key="2">
    <source>
        <dbReference type="ARBA" id="ARBA00022679"/>
    </source>
</evidence>
<feature type="binding site" evidence="9">
    <location>
        <begin position="144"/>
        <end position="146"/>
    </location>
    <ligand>
        <name>2-[(2R,5Z)-2-carboxy-4-methylthiazol-5(2H)-ylidene]ethyl phosphate</name>
        <dbReference type="ChEBI" id="CHEBI:62899"/>
    </ligand>
</feature>
<dbReference type="GO" id="GO:0000287">
    <property type="term" value="F:magnesium ion binding"/>
    <property type="evidence" value="ECO:0007669"/>
    <property type="project" value="UniProtKB-UniRule"/>
</dbReference>
<feature type="binding site" evidence="9">
    <location>
        <position position="147"/>
    </location>
    <ligand>
        <name>4-amino-2-methyl-5-(diphosphooxymethyl)pyrimidine</name>
        <dbReference type="ChEBI" id="CHEBI:57841"/>
    </ligand>
</feature>
<dbReference type="InterPro" id="IPR013785">
    <property type="entry name" value="Aldolase_TIM"/>
</dbReference>
<dbReference type="GO" id="GO:0005737">
    <property type="term" value="C:cytoplasm"/>
    <property type="evidence" value="ECO:0007669"/>
    <property type="project" value="TreeGrafter"/>
</dbReference>
<gene>
    <name evidence="9" type="primary">thiE</name>
    <name evidence="13" type="ORF">LUCI_1135</name>
</gene>
<dbReference type="OrthoDB" id="9812206at2"/>
<comment type="similarity">
    <text evidence="9 10">Belongs to the thiamine-phosphate synthase family.</text>
</comment>
<proteinExistence type="inferred from homology"/>
<dbReference type="InterPro" id="IPR036206">
    <property type="entry name" value="ThiamineP_synth_sf"/>
</dbReference>
<feature type="binding site" evidence="9">
    <location>
        <position position="79"/>
    </location>
    <ligand>
        <name>Mg(2+)</name>
        <dbReference type="ChEBI" id="CHEBI:18420"/>
    </ligand>
</feature>
<comment type="pathway">
    <text evidence="1 9 11">Cofactor biosynthesis; thiamine diphosphate biosynthesis; thiamine phosphate from 4-amino-2-methyl-5-diphosphomethylpyrimidine and 4-methyl-5-(2-phosphoethyl)-thiazole: step 1/1.</text>
</comment>
<dbReference type="InterPro" id="IPR034291">
    <property type="entry name" value="TMP_synthase"/>
</dbReference>
<evidence type="ECO:0000256" key="4">
    <source>
        <dbReference type="ARBA" id="ARBA00022842"/>
    </source>
</evidence>
<evidence type="ECO:0000313" key="13">
    <source>
        <dbReference type="EMBL" id="VBB05924.1"/>
    </source>
</evidence>
<name>A0A498R383_9FIRM</name>
<protein>
    <recommendedName>
        <fullName evidence="9">Thiamine-phosphate synthase</fullName>
        <shortName evidence="9">TP synthase</shortName>
        <shortName evidence="9">TPS</shortName>
        <ecNumber evidence="9">2.5.1.3</ecNumber>
    </recommendedName>
    <alternativeName>
        <fullName evidence="9">Thiamine-phosphate pyrophosphorylase</fullName>
        <shortName evidence="9">TMP pyrophosphorylase</shortName>
        <shortName evidence="9">TMP-PPase</shortName>
    </alternativeName>
</protein>
<dbReference type="NCBIfam" id="TIGR00693">
    <property type="entry name" value="thiE"/>
    <property type="match status" value="1"/>
</dbReference>